<gene>
    <name evidence="1" type="ORF">CEXT_487311</name>
</gene>
<keyword evidence="2" id="KW-1185">Reference proteome</keyword>
<dbReference type="Proteomes" id="UP001054945">
    <property type="component" value="Unassembled WGS sequence"/>
</dbReference>
<protein>
    <submittedName>
        <fullName evidence="1">Uncharacterized protein</fullName>
    </submittedName>
</protein>
<sequence length="96" mass="10242">MLRVNVLAESECSLYASQEKGEKTKKMGGKSCPSGLTVGQDDDISVFSYHRWIAQDLGLTGHHCSSEGCAEGMVGGVTAAALKSWHIISGLESRKI</sequence>
<evidence type="ECO:0000313" key="2">
    <source>
        <dbReference type="Proteomes" id="UP001054945"/>
    </source>
</evidence>
<organism evidence="1 2">
    <name type="scientific">Caerostris extrusa</name>
    <name type="common">Bark spider</name>
    <name type="synonym">Caerostris bankana</name>
    <dbReference type="NCBI Taxonomy" id="172846"/>
    <lineage>
        <taxon>Eukaryota</taxon>
        <taxon>Metazoa</taxon>
        <taxon>Ecdysozoa</taxon>
        <taxon>Arthropoda</taxon>
        <taxon>Chelicerata</taxon>
        <taxon>Arachnida</taxon>
        <taxon>Araneae</taxon>
        <taxon>Araneomorphae</taxon>
        <taxon>Entelegynae</taxon>
        <taxon>Araneoidea</taxon>
        <taxon>Araneidae</taxon>
        <taxon>Caerostris</taxon>
    </lineage>
</organism>
<proteinExistence type="predicted"/>
<dbReference type="AlphaFoldDB" id="A0AAV4T8P9"/>
<comment type="caution">
    <text evidence="1">The sequence shown here is derived from an EMBL/GenBank/DDBJ whole genome shotgun (WGS) entry which is preliminary data.</text>
</comment>
<name>A0AAV4T8P9_CAEEX</name>
<accession>A0AAV4T8P9</accession>
<dbReference type="EMBL" id="BPLR01010769">
    <property type="protein sequence ID" value="GIY41871.1"/>
    <property type="molecule type" value="Genomic_DNA"/>
</dbReference>
<evidence type="ECO:0000313" key="1">
    <source>
        <dbReference type="EMBL" id="GIY41871.1"/>
    </source>
</evidence>
<reference evidence="1 2" key="1">
    <citation type="submission" date="2021-06" db="EMBL/GenBank/DDBJ databases">
        <title>Caerostris extrusa draft genome.</title>
        <authorList>
            <person name="Kono N."/>
            <person name="Arakawa K."/>
        </authorList>
    </citation>
    <scope>NUCLEOTIDE SEQUENCE [LARGE SCALE GENOMIC DNA]</scope>
</reference>